<dbReference type="InterPro" id="IPR010982">
    <property type="entry name" value="Lambda_DNA-bd_dom_sf"/>
</dbReference>
<dbReference type="PROSITE" id="PS50943">
    <property type="entry name" value="HTH_CROC1"/>
    <property type="match status" value="1"/>
</dbReference>
<dbReference type="CDD" id="cd00093">
    <property type="entry name" value="HTH_XRE"/>
    <property type="match status" value="1"/>
</dbReference>
<dbReference type="Pfam" id="PF13560">
    <property type="entry name" value="HTH_31"/>
    <property type="match status" value="1"/>
</dbReference>
<evidence type="ECO:0000313" key="3">
    <source>
        <dbReference type="Proteomes" id="UP001501303"/>
    </source>
</evidence>
<dbReference type="EMBL" id="BAAAMJ010000038">
    <property type="protein sequence ID" value="GAA1924382.1"/>
    <property type="molecule type" value="Genomic_DNA"/>
</dbReference>
<proteinExistence type="predicted"/>
<accession>A0ABN2PKR9</accession>
<name>A0ABN2PKR9_9ACTN</name>
<evidence type="ECO:0000259" key="1">
    <source>
        <dbReference type="PROSITE" id="PS50943"/>
    </source>
</evidence>
<reference evidence="2 3" key="1">
    <citation type="journal article" date="2019" name="Int. J. Syst. Evol. Microbiol.">
        <title>The Global Catalogue of Microorganisms (GCM) 10K type strain sequencing project: providing services to taxonomists for standard genome sequencing and annotation.</title>
        <authorList>
            <consortium name="The Broad Institute Genomics Platform"/>
            <consortium name="The Broad Institute Genome Sequencing Center for Infectious Disease"/>
            <person name="Wu L."/>
            <person name="Ma J."/>
        </authorList>
    </citation>
    <scope>NUCLEOTIDE SEQUENCE [LARGE SCALE GENOMIC DNA]</scope>
    <source>
        <strain evidence="2 3">JCM 13581</strain>
    </source>
</reference>
<evidence type="ECO:0000313" key="2">
    <source>
        <dbReference type="EMBL" id="GAA1924382.1"/>
    </source>
</evidence>
<dbReference type="Pfam" id="PF19054">
    <property type="entry name" value="DUF5753"/>
    <property type="match status" value="1"/>
</dbReference>
<dbReference type="Proteomes" id="UP001501303">
    <property type="component" value="Unassembled WGS sequence"/>
</dbReference>
<dbReference type="Gene3D" id="1.10.260.40">
    <property type="entry name" value="lambda repressor-like DNA-binding domains"/>
    <property type="match status" value="1"/>
</dbReference>
<dbReference type="RefSeq" id="WP_344263597.1">
    <property type="nucleotide sequence ID" value="NZ_BAAAMJ010000038.1"/>
</dbReference>
<dbReference type="SMART" id="SM00530">
    <property type="entry name" value="HTH_XRE"/>
    <property type="match status" value="1"/>
</dbReference>
<sequence length="271" mass="29739">MLLRRRREEVGLTLEEVARHLECHKATISRLELGRSGLRARDLRQLLELYGVTDEERVESYVEMSRQGRKSGWWERHASGLRPAYTDFIALEAEAVGMRSYQPLLIPGLLQTPAYARCIIAAHPAVVSEEELERRVEVRLGRQALLAGGGSLTFRAVIGEAALRSGVGGESVMRAQVEHLLEVADRPNVDVQVLPLGVGEHPGGSGPFVIFTFPLPEESHVVCEEGLLTSVYLDSVDEVRAYASAFDALCAAALSPRVSCDMLAELVLGLK</sequence>
<protein>
    <submittedName>
        <fullName evidence="2">Helix-turn-helix transcriptional regulator</fullName>
    </submittedName>
</protein>
<dbReference type="InterPro" id="IPR043917">
    <property type="entry name" value="DUF5753"/>
</dbReference>
<dbReference type="SUPFAM" id="SSF47413">
    <property type="entry name" value="lambda repressor-like DNA-binding domains"/>
    <property type="match status" value="1"/>
</dbReference>
<organism evidence="2 3">
    <name type="scientific">Streptomyces sodiiphilus</name>
    <dbReference type="NCBI Taxonomy" id="226217"/>
    <lineage>
        <taxon>Bacteria</taxon>
        <taxon>Bacillati</taxon>
        <taxon>Actinomycetota</taxon>
        <taxon>Actinomycetes</taxon>
        <taxon>Kitasatosporales</taxon>
        <taxon>Streptomycetaceae</taxon>
        <taxon>Streptomyces</taxon>
    </lineage>
</organism>
<feature type="domain" description="HTH cro/C1-type" evidence="1">
    <location>
        <begin position="3"/>
        <end position="57"/>
    </location>
</feature>
<gene>
    <name evidence="2" type="ORF">GCM10009716_35820</name>
</gene>
<keyword evidence="3" id="KW-1185">Reference proteome</keyword>
<comment type="caution">
    <text evidence="2">The sequence shown here is derived from an EMBL/GenBank/DDBJ whole genome shotgun (WGS) entry which is preliminary data.</text>
</comment>
<dbReference type="InterPro" id="IPR001387">
    <property type="entry name" value="Cro/C1-type_HTH"/>
</dbReference>